<dbReference type="Proteomes" id="UP000501452">
    <property type="component" value="Chromosome"/>
</dbReference>
<evidence type="ECO:0000256" key="8">
    <source>
        <dbReference type="SAM" id="MobiDB-lite"/>
    </source>
</evidence>
<name>A0A6G8Q3Z4_9ACTN</name>
<dbReference type="Gene3D" id="1.20.5.3310">
    <property type="match status" value="1"/>
</dbReference>
<evidence type="ECO:0000256" key="7">
    <source>
        <dbReference type="ARBA" id="ARBA00023136"/>
    </source>
</evidence>
<evidence type="ECO:0000256" key="3">
    <source>
        <dbReference type="ARBA" id="ARBA00022692"/>
    </source>
</evidence>
<dbReference type="KEGG" id="rub:GBA63_00220"/>
<keyword evidence="6" id="KW-0811">Translocation</keyword>
<evidence type="ECO:0000256" key="1">
    <source>
        <dbReference type="ARBA" id="ARBA00004167"/>
    </source>
</evidence>
<dbReference type="PANTHER" id="PTHR33162:SF3">
    <property type="entry name" value="SEC-INDEPENDENT PROTEIN TRANSLOCASE PROTEIN TATB, CHLOROPLASTIC"/>
    <property type="match status" value="1"/>
</dbReference>
<sequence>MHQRARREARDGQDLQGTRRRKTRLGFPTDSVLLFRRNDLLQGGALRQARVPDLRNRGLGVRAGRDPTPGPYKASRRAQDRRRGTDGSDNGRAGRTADRFCRITAVRPTVFGVGAPEALFIGLIALFVFGPGNLAEATRIAGAMLGKAQRKLDEANAELISADYPDEWFVERGLQTDDLFDERPVD</sequence>
<evidence type="ECO:0000313" key="9">
    <source>
        <dbReference type="EMBL" id="QIN81214.1"/>
    </source>
</evidence>
<proteinExistence type="predicted"/>
<dbReference type="AlphaFoldDB" id="A0A6G8Q3Z4"/>
<keyword evidence="5" id="KW-1133">Transmembrane helix</keyword>
<keyword evidence="2" id="KW-0813">Transport</keyword>
<feature type="compositionally biased region" description="Basic and acidic residues" evidence="8">
    <location>
        <begin position="1"/>
        <end position="13"/>
    </location>
</feature>
<evidence type="ECO:0000256" key="4">
    <source>
        <dbReference type="ARBA" id="ARBA00022927"/>
    </source>
</evidence>
<evidence type="ECO:0000256" key="6">
    <source>
        <dbReference type="ARBA" id="ARBA00023010"/>
    </source>
</evidence>
<reference evidence="9 10" key="1">
    <citation type="submission" date="2019-10" db="EMBL/GenBank/DDBJ databases">
        <title>Rubrobacter sp nov SCSIO 52090 isolated from a deep-sea sediment in the South China Sea.</title>
        <authorList>
            <person name="Chen R.W."/>
        </authorList>
    </citation>
    <scope>NUCLEOTIDE SEQUENCE [LARGE SCALE GENOMIC DNA]</scope>
    <source>
        <strain evidence="9 10">SCSIO 52909</strain>
    </source>
</reference>
<dbReference type="GO" id="GO:0016020">
    <property type="term" value="C:membrane"/>
    <property type="evidence" value="ECO:0007669"/>
    <property type="project" value="UniProtKB-SubCell"/>
</dbReference>
<dbReference type="InterPro" id="IPR003369">
    <property type="entry name" value="TatA/B/E"/>
</dbReference>
<dbReference type="GO" id="GO:0015031">
    <property type="term" value="P:protein transport"/>
    <property type="evidence" value="ECO:0007669"/>
    <property type="project" value="UniProtKB-KW"/>
</dbReference>
<keyword evidence="7" id="KW-0472">Membrane</keyword>
<dbReference type="PANTHER" id="PTHR33162">
    <property type="entry name" value="SEC-INDEPENDENT PROTEIN TRANSLOCASE PROTEIN TATA, CHLOROPLASTIC"/>
    <property type="match status" value="1"/>
</dbReference>
<organism evidence="9 10">
    <name type="scientific">Rubrobacter tropicus</name>
    <dbReference type="NCBI Taxonomy" id="2653851"/>
    <lineage>
        <taxon>Bacteria</taxon>
        <taxon>Bacillati</taxon>
        <taxon>Actinomycetota</taxon>
        <taxon>Rubrobacteria</taxon>
        <taxon>Rubrobacterales</taxon>
        <taxon>Rubrobacteraceae</taxon>
        <taxon>Rubrobacter</taxon>
    </lineage>
</organism>
<dbReference type="EMBL" id="CP045119">
    <property type="protein sequence ID" value="QIN81214.1"/>
    <property type="molecule type" value="Genomic_DNA"/>
</dbReference>
<accession>A0A6G8Q3Z4</accession>
<feature type="compositionally biased region" description="Basic and acidic residues" evidence="8">
    <location>
        <begin position="77"/>
        <end position="86"/>
    </location>
</feature>
<evidence type="ECO:0008006" key="11">
    <source>
        <dbReference type="Google" id="ProtNLM"/>
    </source>
</evidence>
<evidence type="ECO:0000256" key="5">
    <source>
        <dbReference type="ARBA" id="ARBA00022989"/>
    </source>
</evidence>
<gene>
    <name evidence="9" type="ORF">GBA63_00220</name>
</gene>
<feature type="region of interest" description="Disordered" evidence="8">
    <location>
        <begin position="57"/>
        <end position="94"/>
    </location>
</feature>
<keyword evidence="3" id="KW-0812">Transmembrane</keyword>
<keyword evidence="4" id="KW-0653">Protein transport</keyword>
<keyword evidence="10" id="KW-1185">Reference proteome</keyword>
<dbReference type="Pfam" id="PF02416">
    <property type="entry name" value="TatA_B_E"/>
    <property type="match status" value="1"/>
</dbReference>
<evidence type="ECO:0000313" key="10">
    <source>
        <dbReference type="Proteomes" id="UP000501452"/>
    </source>
</evidence>
<protein>
    <recommendedName>
        <fullName evidence="11">Twin-arginine translocase TatA/TatE family subunit</fullName>
    </recommendedName>
</protein>
<comment type="subcellular location">
    <subcellularLocation>
        <location evidence="1">Membrane</location>
        <topology evidence="1">Single-pass membrane protein</topology>
    </subcellularLocation>
</comment>
<feature type="region of interest" description="Disordered" evidence="8">
    <location>
        <begin position="1"/>
        <end position="23"/>
    </location>
</feature>
<evidence type="ECO:0000256" key="2">
    <source>
        <dbReference type="ARBA" id="ARBA00022448"/>
    </source>
</evidence>